<keyword evidence="7" id="KW-1185">Reference proteome</keyword>
<evidence type="ECO:0000259" key="5">
    <source>
        <dbReference type="Pfam" id="PF00296"/>
    </source>
</evidence>
<sequence>MVGRSNCTCDRRNVIVLAMELRVLTEPQQGATFDQQLAVARLAEECGFTGFFRTDHLQREGDADGMPGPTDAWITLAGLARETSRIRLGTLMTCSTFRNPGHLAIMVAQVDEMSGGRVELGLGAGSFAGEHHALGIPFPPAKERFARLEEQLALITGLWTASPGHPYSFQGQYHAVRDYPALVRPRQSPHPPLVLGGPGLKRTPALAAKFADEYNADGVSPAECAAAYDRIGAACEKIGRDPAEMTFSAVVTICCGSDPAEIALRTNTIAVKGGSDFTGHAANGATGTPAQVAERLRAFEEAGASRIYLQLFDLTDLDHLRLVAEEVLPQLS</sequence>
<dbReference type="PANTHER" id="PTHR42847">
    <property type="entry name" value="ALKANESULFONATE MONOOXYGENASE"/>
    <property type="match status" value="1"/>
</dbReference>
<keyword evidence="3" id="KW-0560">Oxidoreductase</keyword>
<dbReference type="GO" id="GO:0008726">
    <property type="term" value="F:alkanesulfonate monooxygenase activity"/>
    <property type="evidence" value="ECO:0007669"/>
    <property type="project" value="TreeGrafter"/>
</dbReference>
<dbReference type="PANTHER" id="PTHR42847:SF4">
    <property type="entry name" value="ALKANESULFONATE MONOOXYGENASE-RELATED"/>
    <property type="match status" value="1"/>
</dbReference>
<comment type="caution">
    <text evidence="6">The sequence shown here is derived from an EMBL/GenBank/DDBJ whole genome shotgun (WGS) entry which is preliminary data.</text>
</comment>
<organism evidence="6 7">
    <name type="scientific">Actinophytocola algeriensis</name>
    <dbReference type="NCBI Taxonomy" id="1768010"/>
    <lineage>
        <taxon>Bacteria</taxon>
        <taxon>Bacillati</taxon>
        <taxon>Actinomycetota</taxon>
        <taxon>Actinomycetes</taxon>
        <taxon>Pseudonocardiales</taxon>
        <taxon>Pseudonocardiaceae</taxon>
    </lineage>
</organism>
<dbReference type="Gene3D" id="3.20.20.30">
    <property type="entry name" value="Luciferase-like domain"/>
    <property type="match status" value="1"/>
</dbReference>
<name>A0A7W7QEC8_9PSEU</name>
<dbReference type="SUPFAM" id="SSF51679">
    <property type="entry name" value="Bacterial luciferase-like"/>
    <property type="match status" value="1"/>
</dbReference>
<dbReference type="AlphaFoldDB" id="A0A7W7QEC8"/>
<evidence type="ECO:0000256" key="4">
    <source>
        <dbReference type="ARBA" id="ARBA00023033"/>
    </source>
</evidence>
<protein>
    <submittedName>
        <fullName evidence="6">F420-dependent oxidoreductase-like protein</fullName>
    </submittedName>
</protein>
<evidence type="ECO:0000313" key="7">
    <source>
        <dbReference type="Proteomes" id="UP000520767"/>
    </source>
</evidence>
<evidence type="ECO:0000313" key="6">
    <source>
        <dbReference type="EMBL" id="MBB4911576.1"/>
    </source>
</evidence>
<dbReference type="InterPro" id="IPR050172">
    <property type="entry name" value="SsuD_RutA_monooxygenase"/>
</dbReference>
<dbReference type="Pfam" id="PF00296">
    <property type="entry name" value="Bac_luciferase"/>
    <property type="match status" value="1"/>
</dbReference>
<dbReference type="InterPro" id="IPR036661">
    <property type="entry name" value="Luciferase-like_sf"/>
</dbReference>
<dbReference type="GO" id="GO:0046306">
    <property type="term" value="P:alkanesulfonate catabolic process"/>
    <property type="evidence" value="ECO:0007669"/>
    <property type="project" value="TreeGrafter"/>
</dbReference>
<dbReference type="InterPro" id="IPR019952">
    <property type="entry name" value="F420_OxRdatse_Rv1855c_pred"/>
</dbReference>
<accession>A0A7W7QEC8</accession>
<gene>
    <name evidence="6" type="ORF">FHR82_007846</name>
</gene>
<feature type="domain" description="Luciferase-like" evidence="5">
    <location>
        <begin position="25"/>
        <end position="305"/>
    </location>
</feature>
<dbReference type="NCBIfam" id="TIGR03560">
    <property type="entry name" value="F420_Rv1855c"/>
    <property type="match status" value="1"/>
</dbReference>
<evidence type="ECO:0000256" key="2">
    <source>
        <dbReference type="ARBA" id="ARBA00022643"/>
    </source>
</evidence>
<dbReference type="EMBL" id="JACHJQ010000010">
    <property type="protein sequence ID" value="MBB4911576.1"/>
    <property type="molecule type" value="Genomic_DNA"/>
</dbReference>
<reference evidence="6 7" key="1">
    <citation type="submission" date="2020-08" db="EMBL/GenBank/DDBJ databases">
        <title>Genomic Encyclopedia of Type Strains, Phase III (KMG-III): the genomes of soil and plant-associated and newly described type strains.</title>
        <authorList>
            <person name="Whitman W."/>
        </authorList>
    </citation>
    <scope>NUCLEOTIDE SEQUENCE [LARGE SCALE GENOMIC DNA]</scope>
    <source>
        <strain evidence="6 7">CECT 8960</strain>
    </source>
</reference>
<keyword evidence="1" id="KW-0285">Flavoprotein</keyword>
<evidence type="ECO:0000256" key="3">
    <source>
        <dbReference type="ARBA" id="ARBA00023002"/>
    </source>
</evidence>
<dbReference type="InterPro" id="IPR011251">
    <property type="entry name" value="Luciferase-like_dom"/>
</dbReference>
<dbReference type="Proteomes" id="UP000520767">
    <property type="component" value="Unassembled WGS sequence"/>
</dbReference>
<keyword evidence="2" id="KW-0288">FMN</keyword>
<proteinExistence type="predicted"/>
<keyword evidence="4" id="KW-0503">Monooxygenase</keyword>
<evidence type="ECO:0000256" key="1">
    <source>
        <dbReference type="ARBA" id="ARBA00022630"/>
    </source>
</evidence>